<evidence type="ECO:0000256" key="2">
    <source>
        <dbReference type="SAM" id="MobiDB-lite"/>
    </source>
</evidence>
<organism evidence="3 4">
    <name type="scientific">Ladona fulva</name>
    <name type="common">Scarce chaser dragonfly</name>
    <name type="synonym">Libellula fulva</name>
    <dbReference type="NCBI Taxonomy" id="123851"/>
    <lineage>
        <taxon>Eukaryota</taxon>
        <taxon>Metazoa</taxon>
        <taxon>Ecdysozoa</taxon>
        <taxon>Arthropoda</taxon>
        <taxon>Hexapoda</taxon>
        <taxon>Insecta</taxon>
        <taxon>Pterygota</taxon>
        <taxon>Palaeoptera</taxon>
        <taxon>Odonata</taxon>
        <taxon>Epiprocta</taxon>
        <taxon>Anisoptera</taxon>
        <taxon>Libelluloidea</taxon>
        <taxon>Libellulidae</taxon>
        <taxon>Ladona</taxon>
    </lineage>
</organism>
<evidence type="ECO:0000256" key="1">
    <source>
        <dbReference type="ARBA" id="ARBA00023054"/>
    </source>
</evidence>
<dbReference type="GO" id="GO:0000323">
    <property type="term" value="C:lytic vacuole"/>
    <property type="evidence" value="ECO:0007669"/>
    <property type="project" value="TreeGrafter"/>
</dbReference>
<dbReference type="OrthoDB" id="72772at2759"/>
<feature type="region of interest" description="Disordered" evidence="2">
    <location>
        <begin position="825"/>
        <end position="847"/>
    </location>
</feature>
<dbReference type="PANTHER" id="PTHR15157">
    <property type="entry name" value="UV RADIATION RESISTANCE-ASSOCIATED GENE PROTEIN"/>
    <property type="match status" value="1"/>
</dbReference>
<feature type="compositionally biased region" description="Polar residues" evidence="2">
    <location>
        <begin position="295"/>
        <end position="306"/>
    </location>
</feature>
<reference evidence="3" key="1">
    <citation type="submission" date="2013-04" db="EMBL/GenBank/DDBJ databases">
        <authorList>
            <person name="Qu J."/>
            <person name="Murali S.C."/>
            <person name="Bandaranaike D."/>
            <person name="Bellair M."/>
            <person name="Blankenburg K."/>
            <person name="Chao H."/>
            <person name="Dinh H."/>
            <person name="Doddapaneni H."/>
            <person name="Downs B."/>
            <person name="Dugan-Rocha S."/>
            <person name="Elkadiri S."/>
            <person name="Gnanaolivu R.D."/>
            <person name="Hernandez B."/>
            <person name="Javaid M."/>
            <person name="Jayaseelan J.C."/>
            <person name="Lee S."/>
            <person name="Li M."/>
            <person name="Ming W."/>
            <person name="Munidasa M."/>
            <person name="Muniz J."/>
            <person name="Nguyen L."/>
            <person name="Ongeri F."/>
            <person name="Osuji N."/>
            <person name="Pu L.-L."/>
            <person name="Puazo M."/>
            <person name="Qu C."/>
            <person name="Quiroz J."/>
            <person name="Raj R."/>
            <person name="Weissenberger G."/>
            <person name="Xin Y."/>
            <person name="Zou X."/>
            <person name="Han Y."/>
            <person name="Richards S."/>
            <person name="Worley K."/>
            <person name="Muzny D."/>
            <person name="Gibbs R."/>
        </authorList>
    </citation>
    <scope>NUCLEOTIDE SEQUENCE</scope>
    <source>
        <strain evidence="3">Sampled in the wild</strain>
    </source>
</reference>
<evidence type="ECO:0000313" key="3">
    <source>
        <dbReference type="EMBL" id="KAG8237879.1"/>
    </source>
</evidence>
<dbReference type="GO" id="GO:0032991">
    <property type="term" value="C:protein-containing complex"/>
    <property type="evidence" value="ECO:0007669"/>
    <property type="project" value="UniProtKB-ARBA"/>
</dbReference>
<feature type="region of interest" description="Disordered" evidence="2">
    <location>
        <begin position="567"/>
        <end position="607"/>
    </location>
</feature>
<dbReference type="InterPro" id="IPR018791">
    <property type="entry name" value="UV_resistance/autophagy_Atg14"/>
</dbReference>
<sequence>MANLRQNTGWQDFVPLFSQQCRLRHLIRITAFNVGSTGGGKSKETKRINTQCSPSHSTAYIDSLVSDVCVYYYTLHLTTMSAPFYKSEKVQGENPRWAELEMKDIMQESASVVIRIWKHRQNDGGDTLVTAWGVYFSGLVPIPMVHSTLTLPSSVCLGPNTIVFHMQDGACFTSPHCIHRLEGKEDEGAEKCSKSPRGCAIFNNLEQRYEFGTNGIISKKSGLCLADSEVRSSYTLPLLLRLRTVEHAIRKQAASAGALRERISAASVLPSSCERNSKGSSRRKDDSQRAGYSIIGSQTHSSPTAVTSSRFARRQALAQALMNTESLRLCVSILKGERGRKLSEIRVLGGKVQELVAQNKERGKELKEQQECLAKEIEHLREWRHREFLEARDAFLHTSAHLAFRRRQLVSELSLIYPIQQHPNGGYTICNVKLPNSEDFGPRDEVMVSVALGYVAHAVQMISIFLHVPLRYPVLHLGSRSRIMDLVADKIPDGEREFPLFSRAKDKLQFKYGVYLLNKNVAQLRWYCGLPTQDLRATLPNLASLIYPKSGAGSIVNSGSISNIIGSNTNGPAVHADQSSQGHPQGHRRTHSGSSPTDRVGSTYESLGSGELQPVIRPFERGHRDETDIGFKGSNLSYSLDKGLDEYEVINRVCHHKRAGERELSSDNGMERQLSRVNSALAVDSSKSASLGHVSSDPLLGNIMASDSIRLDTGDSKEVKPSTEARRQFLHGWQLSGAGAPGHSDEESAMASDDTVQHSSPQILCPLPSSKDGSQRTNNNNVSMNVRISTLLPAEKMAPSLVATSTTEVDRLFASVASRTEALASRSTSFNLVRSRQGSTTEDGGVS</sequence>
<feature type="region of interest" description="Disordered" evidence="2">
    <location>
        <begin position="270"/>
        <end position="306"/>
    </location>
</feature>
<dbReference type="GO" id="GO:0000149">
    <property type="term" value="F:SNARE binding"/>
    <property type="evidence" value="ECO:0007669"/>
    <property type="project" value="TreeGrafter"/>
</dbReference>
<dbReference type="PANTHER" id="PTHR15157:SF5">
    <property type="entry name" value="UV RADIATION RESISTANCE-ASSOCIATED GENE PROTEIN"/>
    <property type="match status" value="1"/>
</dbReference>
<protein>
    <recommendedName>
        <fullName evidence="5">UV radiation resistance-associated gene protein</fullName>
    </recommendedName>
</protein>
<name>A0A8K0KM86_LADFU</name>
<reference evidence="3" key="2">
    <citation type="submission" date="2017-10" db="EMBL/GenBank/DDBJ databases">
        <title>Ladona fulva Genome sequencing and assembly.</title>
        <authorList>
            <person name="Murali S."/>
            <person name="Richards S."/>
            <person name="Bandaranaike D."/>
            <person name="Bellair M."/>
            <person name="Blankenburg K."/>
            <person name="Chao H."/>
            <person name="Dinh H."/>
            <person name="Doddapaneni H."/>
            <person name="Dugan-Rocha S."/>
            <person name="Elkadiri S."/>
            <person name="Gnanaolivu R."/>
            <person name="Hernandez B."/>
            <person name="Skinner E."/>
            <person name="Javaid M."/>
            <person name="Lee S."/>
            <person name="Li M."/>
            <person name="Ming W."/>
            <person name="Munidasa M."/>
            <person name="Muniz J."/>
            <person name="Nguyen L."/>
            <person name="Hughes D."/>
            <person name="Osuji N."/>
            <person name="Pu L.-L."/>
            <person name="Puazo M."/>
            <person name="Qu C."/>
            <person name="Quiroz J."/>
            <person name="Raj R."/>
            <person name="Weissenberger G."/>
            <person name="Xin Y."/>
            <person name="Zou X."/>
            <person name="Han Y."/>
            <person name="Worley K."/>
            <person name="Muzny D."/>
            <person name="Gibbs R."/>
        </authorList>
    </citation>
    <scope>NUCLEOTIDE SEQUENCE</scope>
    <source>
        <strain evidence="3">Sampled in the wild</strain>
    </source>
</reference>
<dbReference type="GO" id="GO:0035493">
    <property type="term" value="P:SNARE complex assembly"/>
    <property type="evidence" value="ECO:0007669"/>
    <property type="project" value="TreeGrafter"/>
</dbReference>
<evidence type="ECO:0008006" key="5">
    <source>
        <dbReference type="Google" id="ProtNLM"/>
    </source>
</evidence>
<dbReference type="GO" id="GO:0005768">
    <property type="term" value="C:endosome"/>
    <property type="evidence" value="ECO:0007669"/>
    <property type="project" value="TreeGrafter"/>
</dbReference>
<gene>
    <name evidence="3" type="ORF">J437_LFUL017170</name>
</gene>
<dbReference type="EMBL" id="KZ309236">
    <property type="protein sequence ID" value="KAG8237879.1"/>
    <property type="molecule type" value="Genomic_DNA"/>
</dbReference>
<proteinExistence type="predicted"/>
<keyword evidence="1" id="KW-0175">Coiled coil</keyword>
<feature type="region of interest" description="Disordered" evidence="2">
    <location>
        <begin position="735"/>
        <end position="780"/>
    </location>
</feature>
<evidence type="ECO:0000313" key="4">
    <source>
        <dbReference type="Proteomes" id="UP000792457"/>
    </source>
</evidence>
<dbReference type="Proteomes" id="UP000792457">
    <property type="component" value="Unassembled WGS sequence"/>
</dbReference>
<feature type="compositionally biased region" description="Polar residues" evidence="2">
    <location>
        <begin position="771"/>
        <end position="780"/>
    </location>
</feature>
<keyword evidence="4" id="KW-1185">Reference proteome</keyword>
<dbReference type="AlphaFoldDB" id="A0A8K0KM86"/>
<comment type="caution">
    <text evidence="3">The sequence shown here is derived from an EMBL/GenBank/DDBJ whole genome shotgun (WGS) entry which is preliminary data.</text>
</comment>
<dbReference type="Pfam" id="PF10186">
    <property type="entry name" value="ATG14"/>
    <property type="match status" value="1"/>
</dbReference>
<accession>A0A8K0KM86</accession>